<feature type="transmembrane region" description="Helical" evidence="2">
    <location>
        <begin position="51"/>
        <end position="67"/>
    </location>
</feature>
<keyword evidence="5" id="KW-1185">Reference proteome</keyword>
<comment type="subcellular location">
    <subcellularLocation>
        <location evidence="1">Cell inner membrane</location>
        <topology evidence="1">Multi-pass membrane protein</topology>
    </subcellularLocation>
</comment>
<keyword evidence="2" id="KW-0472">Membrane</keyword>
<evidence type="ECO:0000313" key="5">
    <source>
        <dbReference type="Proteomes" id="UP000609531"/>
    </source>
</evidence>
<feature type="transmembrane region" description="Helical" evidence="2">
    <location>
        <begin position="351"/>
        <end position="368"/>
    </location>
</feature>
<name>A0A934IV23_9HYPH</name>
<keyword evidence="2" id="KW-0812">Transmembrane</keyword>
<feature type="domain" description="TRAP C4-dicarboxylate transport system permease DctM subunit" evidence="3">
    <location>
        <begin position="121"/>
        <end position="550"/>
    </location>
</feature>
<dbReference type="EMBL" id="JAEKJA010000024">
    <property type="protein sequence ID" value="MBJ3778254.1"/>
    <property type="molecule type" value="Genomic_DNA"/>
</dbReference>
<evidence type="ECO:0000256" key="2">
    <source>
        <dbReference type="SAM" id="Phobius"/>
    </source>
</evidence>
<dbReference type="GO" id="GO:0005886">
    <property type="term" value="C:plasma membrane"/>
    <property type="evidence" value="ECO:0007669"/>
    <property type="project" value="UniProtKB-SubCell"/>
</dbReference>
<evidence type="ECO:0000256" key="1">
    <source>
        <dbReference type="RuleBase" id="RU369079"/>
    </source>
</evidence>
<feature type="transmembrane region" description="Helical" evidence="2">
    <location>
        <begin position="79"/>
        <end position="96"/>
    </location>
</feature>
<keyword evidence="1" id="KW-0997">Cell inner membrane</keyword>
<feature type="transmembrane region" description="Helical" evidence="2">
    <location>
        <begin position="471"/>
        <end position="491"/>
    </location>
</feature>
<evidence type="ECO:0000259" key="3">
    <source>
        <dbReference type="Pfam" id="PF06808"/>
    </source>
</evidence>
<sequence>MQRFAWLLKVDGGHRRLTGIWALLFHLTAAGFAAFYLYTSGFGLISTESNRGVYLMLTSVLVFMTYPMSRRSPQHRPSIIDMIFIAAAVVSVGYWIDQYVSYAIFRVSSPNSYDLAMGAVAIVVMLETSRRALGPIIPIIAILFLLQLYFGPYLPGRLSHPGMSVERILEFTFSTQEALFGVVAATFATFVFPFIIFGAFLERSGAGNFFMELGTAVAGRWRGGPAKIAVMTSALFGSISGSSVANVVTTGAFTIPLMKRTGFRAHHAGAIEAIASTGGQFMPPVMGAGVFILATLTETSYLTIAVMNIIPALVFFGFVLVMVDLEAVRTGIRGMPPSETPRVRDVLRRGWYFFLPLVVVIGLLFRGYTPEFCAFWGTLTAIGLSMIRSETRMGPSGIMQGLIGGARSNAAAGAAIGSLGVIIGGIVLAGLGLKFSAVLVDFSGGHLFFALILVTIISIIIGMGSSTTGSYIILSVVAAPALIELGVPTVAAHLAVFYAACLSNITPPVCVAAFAGAAIANADPMKTGLAALKYGITLVLMPFSFVYVPGLILDGTTAAIVHSTIVYLLGVIALAVAIQGAEPFGGTIGTLRRVLFGGAGVLLMFPATLFIDVAGFVLLAAAAAPTVLGRRRPAVGTGTVD</sequence>
<keyword evidence="2" id="KW-1133">Transmembrane helix</keyword>
<accession>A0A934IV23</accession>
<dbReference type="Proteomes" id="UP000609531">
    <property type="component" value="Unassembled WGS sequence"/>
</dbReference>
<proteinExistence type="predicted"/>
<dbReference type="NCBIfam" id="TIGR02123">
    <property type="entry name" value="TRAP_fused"/>
    <property type="match status" value="1"/>
</dbReference>
<dbReference type="InterPro" id="IPR011853">
    <property type="entry name" value="TRAP_DctM-Dct_fused"/>
</dbReference>
<feature type="transmembrane region" description="Helical" evidence="2">
    <location>
        <begin position="132"/>
        <end position="150"/>
    </location>
</feature>
<dbReference type="PANTHER" id="PTHR43849">
    <property type="entry name" value="BLL3936 PROTEIN"/>
    <property type="match status" value="1"/>
</dbReference>
<reference evidence="4" key="1">
    <citation type="submission" date="2020-12" db="EMBL/GenBank/DDBJ databases">
        <title>Bacterial taxonomy.</title>
        <authorList>
            <person name="Pan X."/>
        </authorList>
    </citation>
    <scope>NUCLEOTIDE SEQUENCE</scope>
    <source>
        <strain evidence="4">B2012</strain>
    </source>
</reference>
<dbReference type="PANTHER" id="PTHR43849:SF2">
    <property type="entry name" value="BLL3936 PROTEIN"/>
    <property type="match status" value="1"/>
</dbReference>
<comment type="caution">
    <text evidence="4">The sequence shown here is derived from an EMBL/GenBank/DDBJ whole genome shotgun (WGS) entry which is preliminary data.</text>
</comment>
<feature type="transmembrane region" description="Helical" evidence="2">
    <location>
        <begin position="300"/>
        <end position="323"/>
    </location>
</feature>
<dbReference type="GO" id="GO:0022857">
    <property type="term" value="F:transmembrane transporter activity"/>
    <property type="evidence" value="ECO:0007669"/>
    <property type="project" value="UniProtKB-UniRule"/>
</dbReference>
<dbReference type="InterPro" id="IPR010656">
    <property type="entry name" value="DctM"/>
</dbReference>
<organism evidence="4 5">
    <name type="scientific">Acuticoccus mangrovi</name>
    <dbReference type="NCBI Taxonomy" id="2796142"/>
    <lineage>
        <taxon>Bacteria</taxon>
        <taxon>Pseudomonadati</taxon>
        <taxon>Pseudomonadota</taxon>
        <taxon>Alphaproteobacteria</taxon>
        <taxon>Hyphomicrobiales</taxon>
        <taxon>Amorphaceae</taxon>
        <taxon>Acuticoccus</taxon>
    </lineage>
</organism>
<protein>
    <submittedName>
        <fullName evidence="4">TRAP transporter fused permease subunit</fullName>
    </submittedName>
</protein>
<feature type="transmembrane region" description="Helical" evidence="2">
    <location>
        <begin position="497"/>
        <end position="519"/>
    </location>
</feature>
<keyword evidence="1" id="KW-1003">Cell membrane</keyword>
<feature type="transmembrane region" description="Helical" evidence="2">
    <location>
        <begin position="178"/>
        <end position="201"/>
    </location>
</feature>
<gene>
    <name evidence="4" type="ORF">JCR33_21320</name>
</gene>
<comment type="function">
    <text evidence="1">Part of the tripartite ATP-independent periplasmic (TRAP) transport system.</text>
</comment>
<feature type="transmembrane region" description="Helical" evidence="2">
    <location>
        <begin position="410"/>
        <end position="433"/>
    </location>
</feature>
<feature type="transmembrane region" description="Helical" evidence="2">
    <location>
        <begin position="445"/>
        <end position="464"/>
    </location>
</feature>
<feature type="transmembrane region" description="Helical" evidence="2">
    <location>
        <begin position="599"/>
        <end position="624"/>
    </location>
</feature>
<evidence type="ECO:0000313" key="4">
    <source>
        <dbReference type="EMBL" id="MBJ3778254.1"/>
    </source>
</evidence>
<feature type="transmembrane region" description="Helical" evidence="2">
    <location>
        <begin position="531"/>
        <end position="553"/>
    </location>
</feature>
<feature type="transmembrane region" description="Helical" evidence="2">
    <location>
        <begin position="20"/>
        <end position="39"/>
    </location>
</feature>
<dbReference type="AlphaFoldDB" id="A0A934IV23"/>
<feature type="transmembrane region" description="Helical" evidence="2">
    <location>
        <begin position="559"/>
        <end position="578"/>
    </location>
</feature>
<keyword evidence="1" id="KW-0813">Transport</keyword>
<dbReference type="Pfam" id="PF06808">
    <property type="entry name" value="DctM"/>
    <property type="match status" value="1"/>
</dbReference>
<dbReference type="RefSeq" id="WP_198884153.1">
    <property type="nucleotide sequence ID" value="NZ_JAEKJA010000024.1"/>
</dbReference>